<keyword evidence="1" id="KW-1133">Transmembrane helix</keyword>
<name>A0ABP6ZY78_9ACTN</name>
<evidence type="ECO:0000313" key="3">
    <source>
        <dbReference type="Proteomes" id="UP001500630"/>
    </source>
</evidence>
<feature type="transmembrane region" description="Helical" evidence="1">
    <location>
        <begin position="99"/>
        <end position="123"/>
    </location>
</feature>
<protein>
    <submittedName>
        <fullName evidence="2">Uncharacterized protein</fullName>
    </submittedName>
</protein>
<gene>
    <name evidence="2" type="ORF">GCM10022419_128990</name>
</gene>
<accession>A0ABP6ZY78</accession>
<organism evidence="2 3">
    <name type="scientific">Nonomuraea rosea</name>
    <dbReference type="NCBI Taxonomy" id="638574"/>
    <lineage>
        <taxon>Bacteria</taxon>
        <taxon>Bacillati</taxon>
        <taxon>Actinomycetota</taxon>
        <taxon>Actinomycetes</taxon>
        <taxon>Streptosporangiales</taxon>
        <taxon>Streptosporangiaceae</taxon>
        <taxon>Nonomuraea</taxon>
    </lineage>
</organism>
<keyword evidence="1" id="KW-0472">Membrane</keyword>
<evidence type="ECO:0000256" key="1">
    <source>
        <dbReference type="SAM" id="Phobius"/>
    </source>
</evidence>
<dbReference type="EMBL" id="BAABDQ010000065">
    <property type="protein sequence ID" value="GAA3621529.1"/>
    <property type="molecule type" value="Genomic_DNA"/>
</dbReference>
<feature type="transmembrane region" description="Helical" evidence="1">
    <location>
        <begin position="6"/>
        <end position="25"/>
    </location>
</feature>
<sequence>MKRHWLGGLLAMITPMIIINGHATLGRWGRNAIPLPPGQYHLHVHLPYFLPAQIGPADLTIWLQPGMALELEYRAPLWAYSRGALGTAPQPWNGKGCMITLLAIPAGVLALLVMVILVAALSYG</sequence>
<keyword evidence="3" id="KW-1185">Reference proteome</keyword>
<dbReference type="RefSeq" id="WP_345579311.1">
    <property type="nucleotide sequence ID" value="NZ_BAABDQ010000065.1"/>
</dbReference>
<proteinExistence type="predicted"/>
<dbReference type="Proteomes" id="UP001500630">
    <property type="component" value="Unassembled WGS sequence"/>
</dbReference>
<evidence type="ECO:0000313" key="2">
    <source>
        <dbReference type="EMBL" id="GAA3621529.1"/>
    </source>
</evidence>
<keyword evidence="1" id="KW-0812">Transmembrane</keyword>
<reference evidence="3" key="1">
    <citation type="journal article" date="2019" name="Int. J. Syst. Evol. Microbiol.">
        <title>The Global Catalogue of Microorganisms (GCM) 10K type strain sequencing project: providing services to taxonomists for standard genome sequencing and annotation.</title>
        <authorList>
            <consortium name="The Broad Institute Genomics Platform"/>
            <consortium name="The Broad Institute Genome Sequencing Center for Infectious Disease"/>
            <person name="Wu L."/>
            <person name="Ma J."/>
        </authorList>
    </citation>
    <scope>NUCLEOTIDE SEQUENCE [LARGE SCALE GENOMIC DNA]</scope>
    <source>
        <strain evidence="3">JCM 17326</strain>
    </source>
</reference>
<comment type="caution">
    <text evidence="2">The sequence shown here is derived from an EMBL/GenBank/DDBJ whole genome shotgun (WGS) entry which is preliminary data.</text>
</comment>